<dbReference type="SUPFAM" id="SSF56672">
    <property type="entry name" value="DNA/RNA polymerases"/>
    <property type="match status" value="1"/>
</dbReference>
<comment type="subcellular location">
    <subcellularLocation>
        <location evidence="1">Membrane</location>
        <topology evidence="1">Multi-pass membrane protein</topology>
    </subcellularLocation>
</comment>
<evidence type="ECO:0000313" key="5">
    <source>
        <dbReference type="EMBL" id="CAB4001558.1"/>
    </source>
</evidence>
<dbReference type="Proteomes" id="UP001152795">
    <property type="component" value="Unassembled WGS sequence"/>
</dbReference>
<gene>
    <name evidence="5" type="ORF">PACLA_8A002893</name>
</gene>
<dbReference type="Pfam" id="PF12832">
    <property type="entry name" value="MFS_1_like"/>
    <property type="match status" value="1"/>
</dbReference>
<dbReference type="InterPro" id="IPR036259">
    <property type="entry name" value="MFS_trans_sf"/>
</dbReference>
<dbReference type="EMBL" id="CACRXK020004118">
    <property type="protein sequence ID" value="CAB4001558.1"/>
    <property type="molecule type" value="Genomic_DNA"/>
</dbReference>
<keyword evidence="3" id="KW-1133">Transmembrane helix</keyword>
<sequence length="896" mass="101945">MPLEWKSANITPLHKKQRKEPAENYRPISLLPIVSKVLERCVYSQFYEHVSYLITPHQHGFLRNRSCVTQLLSVLHSIGQKLDTNEQTDIAYLDLAKAFDSVDHSILLQKLKCYGVTGRLLNWFADYLNNRRQRVVMDGATSQWTPVTSGVPQGSILGPMLFVIFINDAPDVINNKAIPALFADDTKLYKNITSVNDCNQLQETLTHLDTWSQDNNIKFNGSKCKVLSVTRKKAPISFPYHLGSTELSRVDDEKDLGVIFSSKLQWNLHINEMVSKANRQLGVLKRTCYSLTDINIRRTLYLSLVKSKLSYATQVWSPTHNRQLNERIERVQRRATKWILRTGTCEMPYKQRLLKLELLPLSYDREMKDLVFFFKALYGYVDLNINNCVSFIQHGRTRLSQATVISRAKVVISDILINVKVLEIMERFSIKSIALKWFYFWSVGSAIIYTEFSNIYMKQLGLSPRQIGLTNLMGVPNLFMPLCLFIGDKFRVRKLLVTIGLVFLVVCYILPLLPLIVSPPVIFCLTSNKSIAFTSGHSINSSVISRNSFSTNNLTYKLGDSEQGTTPTNTEASYSESVPWLSKLFILMLVTRTAYEFPHRMLASLGDLATITYLKERRANYGAYYMWSHIGGGISIFTVAMLAWFIKINICGTENYGYFTMYIVAGCMALLSMLSLPWFRYEYNENKTINWSEVKSALCNAHFALMFCILFCTGIPIAFQTFWEFWYLDGLSASPLLLGIAGLVRRPMLAIWMLFSCELLKRIGELKTICIAFFLFALSFLALSFTRVPWFVLAIDLFQTAAYGLAYCSFTVHFSKAGSKTCSGVIRGLQEAVFALGTESGSALLGVLFNALGTRTTLLIYSMNSGVILIILLMYIRFSKRADDYEKLPDQDTDEE</sequence>
<dbReference type="Gene3D" id="1.20.1250.20">
    <property type="entry name" value="MFS general substrate transporter like domains"/>
    <property type="match status" value="1"/>
</dbReference>
<dbReference type="SUPFAM" id="SSF103473">
    <property type="entry name" value="MFS general substrate transporter"/>
    <property type="match status" value="1"/>
</dbReference>
<reference evidence="5" key="1">
    <citation type="submission" date="2020-04" db="EMBL/GenBank/DDBJ databases">
        <authorList>
            <person name="Alioto T."/>
            <person name="Alioto T."/>
            <person name="Gomez Garrido J."/>
        </authorList>
    </citation>
    <scope>NUCLEOTIDE SEQUENCE</scope>
    <source>
        <strain evidence="5">A484AB</strain>
    </source>
</reference>
<dbReference type="Pfam" id="PF00078">
    <property type="entry name" value="RVT_1"/>
    <property type="match status" value="1"/>
</dbReference>
<comment type="caution">
    <text evidence="5">The sequence shown here is derived from an EMBL/GenBank/DDBJ whole genome shotgun (WGS) entry which is preliminary data.</text>
</comment>
<dbReference type="PROSITE" id="PS50878">
    <property type="entry name" value="RT_POL"/>
    <property type="match status" value="1"/>
</dbReference>
<accession>A0A6S7ICX2</accession>
<dbReference type="PANTHER" id="PTHR33332">
    <property type="entry name" value="REVERSE TRANSCRIPTASE DOMAIN-CONTAINING PROTEIN"/>
    <property type="match status" value="1"/>
</dbReference>
<keyword evidence="4" id="KW-0472">Membrane</keyword>
<dbReference type="GO" id="GO:0016020">
    <property type="term" value="C:membrane"/>
    <property type="evidence" value="ECO:0007669"/>
    <property type="project" value="UniProtKB-SubCell"/>
</dbReference>
<dbReference type="CDD" id="cd01650">
    <property type="entry name" value="RT_nLTR_like"/>
    <property type="match status" value="1"/>
</dbReference>
<proteinExistence type="predicted"/>
<evidence type="ECO:0000256" key="3">
    <source>
        <dbReference type="ARBA" id="ARBA00022989"/>
    </source>
</evidence>
<keyword evidence="6" id="KW-1185">Reference proteome</keyword>
<dbReference type="InterPro" id="IPR000477">
    <property type="entry name" value="RT_dom"/>
</dbReference>
<evidence type="ECO:0000256" key="1">
    <source>
        <dbReference type="ARBA" id="ARBA00004141"/>
    </source>
</evidence>
<dbReference type="InterPro" id="IPR024989">
    <property type="entry name" value="MFS_assoc_dom"/>
</dbReference>
<dbReference type="InterPro" id="IPR043502">
    <property type="entry name" value="DNA/RNA_pol_sf"/>
</dbReference>
<evidence type="ECO:0000256" key="4">
    <source>
        <dbReference type="ARBA" id="ARBA00023136"/>
    </source>
</evidence>
<protein>
    <submittedName>
        <fullName evidence="5">Uncharacterized protein</fullName>
    </submittedName>
</protein>
<evidence type="ECO:0000256" key="2">
    <source>
        <dbReference type="ARBA" id="ARBA00022692"/>
    </source>
</evidence>
<name>A0A6S7ICX2_PARCT</name>
<dbReference type="OrthoDB" id="5954387at2759"/>
<keyword evidence="2" id="KW-0812">Transmembrane</keyword>
<dbReference type="AlphaFoldDB" id="A0A6S7ICX2"/>
<organism evidence="5 6">
    <name type="scientific">Paramuricea clavata</name>
    <name type="common">Red gorgonian</name>
    <name type="synonym">Violescent sea-whip</name>
    <dbReference type="NCBI Taxonomy" id="317549"/>
    <lineage>
        <taxon>Eukaryota</taxon>
        <taxon>Metazoa</taxon>
        <taxon>Cnidaria</taxon>
        <taxon>Anthozoa</taxon>
        <taxon>Octocorallia</taxon>
        <taxon>Malacalcyonacea</taxon>
        <taxon>Plexauridae</taxon>
        <taxon>Paramuricea</taxon>
    </lineage>
</organism>
<evidence type="ECO:0000313" key="6">
    <source>
        <dbReference type="Proteomes" id="UP001152795"/>
    </source>
</evidence>